<dbReference type="Pfam" id="PF05130">
    <property type="entry name" value="FlgN"/>
    <property type="match status" value="1"/>
</dbReference>
<dbReference type="KEGG" id="aaeo:BJI67_05900"/>
<name>A0A1D8K6Q0_9GAMM</name>
<organism evidence="5 6">
    <name type="scientific">Acidihalobacter aeolianus</name>
    <dbReference type="NCBI Taxonomy" id="2792603"/>
    <lineage>
        <taxon>Bacteria</taxon>
        <taxon>Pseudomonadati</taxon>
        <taxon>Pseudomonadota</taxon>
        <taxon>Gammaproteobacteria</taxon>
        <taxon>Chromatiales</taxon>
        <taxon>Ectothiorhodospiraceae</taxon>
        <taxon>Acidihalobacter</taxon>
    </lineage>
</organism>
<dbReference type="AlphaFoldDB" id="A0A1D8K6Q0"/>
<evidence type="ECO:0000313" key="5">
    <source>
        <dbReference type="EMBL" id="AOV16657.1"/>
    </source>
</evidence>
<evidence type="ECO:0000256" key="3">
    <source>
        <dbReference type="ARBA" id="ARBA00022795"/>
    </source>
</evidence>
<keyword evidence="3" id="KW-1005">Bacterial flagellum biogenesis</keyword>
<proteinExistence type="inferred from homology"/>
<keyword evidence="6" id="KW-1185">Reference proteome</keyword>
<dbReference type="Gene3D" id="1.20.58.300">
    <property type="entry name" value="FlgN-like"/>
    <property type="match status" value="1"/>
</dbReference>
<reference evidence="5 6" key="1">
    <citation type="submission" date="2016-09" db="EMBL/GenBank/DDBJ databases">
        <title>Acidihalobacter prosperus V6 (DSM14174).</title>
        <authorList>
            <person name="Khaleque H.N."/>
            <person name="Ramsay J.P."/>
            <person name="Murphy R.J.T."/>
            <person name="Kaksonen A.H."/>
            <person name="Boxall N.J."/>
            <person name="Watkin E.L.J."/>
        </authorList>
    </citation>
    <scope>NUCLEOTIDE SEQUENCE [LARGE SCALE GENOMIC DNA]</scope>
    <source>
        <strain evidence="5 6">V6</strain>
    </source>
</reference>
<evidence type="ECO:0000256" key="4">
    <source>
        <dbReference type="SAM" id="MobiDB-lite"/>
    </source>
</evidence>
<dbReference type="InterPro" id="IPR007809">
    <property type="entry name" value="FlgN-like"/>
</dbReference>
<dbReference type="SUPFAM" id="SSF140566">
    <property type="entry name" value="FlgN-like"/>
    <property type="match status" value="1"/>
</dbReference>
<evidence type="ECO:0000256" key="2">
    <source>
        <dbReference type="ARBA" id="ARBA00007703"/>
    </source>
</evidence>
<protein>
    <recommendedName>
        <fullName evidence="7">Flagellar biosynthesis protein FlgN</fullName>
    </recommendedName>
</protein>
<dbReference type="EMBL" id="CP017448">
    <property type="protein sequence ID" value="AOV16657.1"/>
    <property type="molecule type" value="Genomic_DNA"/>
</dbReference>
<comment type="function">
    <text evidence="1">Required for the efficient initiation of filament assembly.</text>
</comment>
<gene>
    <name evidence="5" type="ORF">BJI67_05900</name>
</gene>
<dbReference type="InterPro" id="IPR036679">
    <property type="entry name" value="FlgN-like_sf"/>
</dbReference>
<accession>A0A1D8K6Q0</accession>
<comment type="similarity">
    <text evidence="2">Belongs to the FlgN family.</text>
</comment>
<feature type="region of interest" description="Disordered" evidence="4">
    <location>
        <begin position="138"/>
        <end position="159"/>
    </location>
</feature>
<evidence type="ECO:0008006" key="7">
    <source>
        <dbReference type="Google" id="ProtNLM"/>
    </source>
</evidence>
<dbReference type="RefSeq" id="WP_070072246.1">
    <property type="nucleotide sequence ID" value="NZ_CP017448.1"/>
</dbReference>
<evidence type="ECO:0000313" key="6">
    <source>
        <dbReference type="Proteomes" id="UP000095342"/>
    </source>
</evidence>
<dbReference type="GO" id="GO:0044780">
    <property type="term" value="P:bacterial-type flagellum assembly"/>
    <property type="evidence" value="ECO:0007669"/>
    <property type="project" value="InterPro"/>
</dbReference>
<dbReference type="Proteomes" id="UP000095342">
    <property type="component" value="Chromosome"/>
</dbReference>
<sequence>MGDIGNHEVQADLLTILAAELDAMGRLHAELQDEADALEHLYADRLPILAKRKQSLVDVLEALTAQRTECLRRAGIGTEPAGMRAYLGTAPARVVKAWEDLIAETALCEQLNRHNRALNQNGQRQILRVLRVLRGEPVEPPTYGRDPGMGIGGQPLAKV</sequence>
<evidence type="ECO:0000256" key="1">
    <source>
        <dbReference type="ARBA" id="ARBA00002397"/>
    </source>
</evidence>